<evidence type="ECO:0000256" key="2">
    <source>
        <dbReference type="SAM" id="MobiDB-lite"/>
    </source>
</evidence>
<dbReference type="EMBL" id="AUXX01000045">
    <property type="protein sequence ID" value="KZN61200.1"/>
    <property type="molecule type" value="Genomic_DNA"/>
</dbReference>
<evidence type="ECO:0000256" key="1">
    <source>
        <dbReference type="ARBA" id="ARBA00022612"/>
    </source>
</evidence>
<evidence type="ECO:0000313" key="6">
    <source>
        <dbReference type="Proteomes" id="UP000076661"/>
    </source>
</evidence>
<dbReference type="Gene3D" id="3.40.50.300">
    <property type="entry name" value="P-loop containing nucleotide triphosphate hydrolases"/>
    <property type="match status" value="1"/>
</dbReference>
<dbReference type="Gene3D" id="3.30.420.240">
    <property type="match status" value="1"/>
</dbReference>
<dbReference type="RefSeq" id="WP_063382649.1">
    <property type="nucleotide sequence ID" value="NZ_AUXX01000045.1"/>
</dbReference>
<proteinExistence type="predicted"/>
<reference evidence="5 6" key="1">
    <citation type="submission" date="2013-07" db="EMBL/GenBank/DDBJ databases">
        <title>Comparative Genomic and Metabolomic Analysis of Twelve Strains of Pseudoalteromonas luteoviolacea.</title>
        <authorList>
            <person name="Vynne N.G."/>
            <person name="Mansson M."/>
            <person name="Gram L."/>
        </authorList>
    </citation>
    <scope>NUCLEOTIDE SEQUENCE [LARGE SCALE GENOMIC DNA]</scope>
    <source>
        <strain evidence="5 6">S4060-1</strain>
    </source>
</reference>
<feature type="region of interest" description="Disordered" evidence="2">
    <location>
        <begin position="97"/>
        <end position="126"/>
    </location>
</feature>
<evidence type="ECO:0000259" key="3">
    <source>
        <dbReference type="Pfam" id="PF06056"/>
    </source>
</evidence>
<dbReference type="Pfam" id="PF17289">
    <property type="entry name" value="Terminase_6C"/>
    <property type="match status" value="1"/>
</dbReference>
<evidence type="ECO:0000313" key="5">
    <source>
        <dbReference type="EMBL" id="KZN61200.1"/>
    </source>
</evidence>
<feature type="domain" description="Terminase large subunit gp17-like C-terminal" evidence="4">
    <location>
        <begin position="412"/>
        <end position="567"/>
    </location>
</feature>
<protein>
    <submittedName>
        <fullName evidence="5">Terminase</fullName>
    </submittedName>
</protein>
<dbReference type="PATRIC" id="fig|1365257.3.peg.4441"/>
<dbReference type="Pfam" id="PF03237">
    <property type="entry name" value="Terminase_6N"/>
    <property type="match status" value="1"/>
</dbReference>
<name>A0A161YJ32_9GAMM</name>
<dbReference type="InterPro" id="IPR027417">
    <property type="entry name" value="P-loop_NTPase"/>
</dbReference>
<sequence>MQPKYDEKVRKRAKDLYVVEGYTFAEIAECEGMPNDRTIRRWAEKEDWDAQCPSFTAEMAIARQIVKLSEKEHKTDADYKELSFLIKCQCDLNKSHHAPAPKVRNTDNQSGSSKSKKKGKKLKNDVSSITKEQLDEVKDTLLYPHQQHWFENQEHRTRFLLKPRQIGATFYFSFEAFYDAIVNGRNKIFLSASRDQAEIFKANIIAIAKEYFDVELSGSPLTMNLGNGKQASLIFRSTNRNSAQSFSGDLYIDEVFWIPKFKSLNDVAKAMATQSEYRTTYFSTPSVTSHEAYPYWNGTWYRKVMACNDENFEVDVKHSNLKNGKLCGDGIWRQMLTVDDVVNSGFDKIDINLLRNEFDKQTYNNLFMCKFIDDAQSAFNIRELQKCIGDSGKWDDFDPFWPRPLAFKPVLIGFDPARTIDRATVVVLTLPGPGEKFRLLESHDLTGNRYQEMADFIQSLTERYNVQHIGVDTTGIGSGVFEMIEDFFPTAMPLHYSPQLKTRLVIKAQQVIGEGRLEFDKDYVQVSASFMNVRRQVKGENIIYASNRTAETGHADIAWAIMHAMIYEPLSGNSSSRKTRIGIAA</sequence>
<comment type="caution">
    <text evidence="5">The sequence shown here is derived from an EMBL/GenBank/DDBJ whole genome shotgun (WGS) entry which is preliminary data.</text>
</comment>
<dbReference type="InterPro" id="IPR035421">
    <property type="entry name" value="Terminase_6C"/>
</dbReference>
<feature type="domain" description="Terminase ATPase subunit N-terminal" evidence="3">
    <location>
        <begin position="9"/>
        <end position="63"/>
    </location>
</feature>
<dbReference type="AlphaFoldDB" id="A0A161YJ32"/>
<dbReference type="InterPro" id="IPR010332">
    <property type="entry name" value="ATPase_terminase-su_N"/>
</dbReference>
<dbReference type="Pfam" id="PF06056">
    <property type="entry name" value="Terminase_5"/>
    <property type="match status" value="1"/>
</dbReference>
<accession>A0A161YJ32</accession>
<keyword evidence="1" id="KW-1188">Viral release from host cell</keyword>
<organism evidence="5 6">
    <name type="scientific">Pseudoalteromonas luteoviolacea S4060-1</name>
    <dbReference type="NCBI Taxonomy" id="1365257"/>
    <lineage>
        <taxon>Bacteria</taxon>
        <taxon>Pseudomonadati</taxon>
        <taxon>Pseudomonadota</taxon>
        <taxon>Gammaproteobacteria</taxon>
        <taxon>Alteromonadales</taxon>
        <taxon>Pseudoalteromonadaceae</taxon>
        <taxon>Pseudoalteromonas</taxon>
    </lineage>
</organism>
<gene>
    <name evidence="5" type="ORF">N478_05620</name>
</gene>
<evidence type="ECO:0000259" key="4">
    <source>
        <dbReference type="Pfam" id="PF17289"/>
    </source>
</evidence>
<dbReference type="Proteomes" id="UP000076661">
    <property type="component" value="Unassembled WGS sequence"/>
</dbReference>